<accession>A0A437A9H5</accession>
<evidence type="ECO:0000313" key="2">
    <source>
        <dbReference type="EMBL" id="RVD87802.1"/>
    </source>
</evidence>
<protein>
    <submittedName>
        <fullName evidence="2">Uncharacterized protein</fullName>
    </submittedName>
</protein>
<reference evidence="2 3" key="1">
    <citation type="submission" date="2019-01" db="EMBL/GenBank/DDBJ databases">
        <title>Intercellular communication is required for trap formation in the nematode-trapping fungus Duddingtonia flagrans.</title>
        <authorList>
            <person name="Youssar L."/>
            <person name="Wernet V."/>
            <person name="Hensel N."/>
            <person name="Hildebrandt H.-G."/>
            <person name="Fischer R."/>
        </authorList>
    </citation>
    <scope>NUCLEOTIDE SEQUENCE [LARGE SCALE GENOMIC DNA]</scope>
    <source>
        <strain evidence="2 3">CBS H-5679</strain>
    </source>
</reference>
<dbReference type="AlphaFoldDB" id="A0A437A9H5"/>
<dbReference type="EMBL" id="SAEB01000003">
    <property type="protein sequence ID" value="RVD87802.1"/>
    <property type="molecule type" value="Genomic_DNA"/>
</dbReference>
<keyword evidence="3" id="KW-1185">Reference proteome</keyword>
<organism evidence="2 3">
    <name type="scientific">Arthrobotrys flagrans</name>
    <name type="common">Nematode-trapping fungus</name>
    <name type="synonym">Trichothecium flagrans</name>
    <dbReference type="NCBI Taxonomy" id="97331"/>
    <lineage>
        <taxon>Eukaryota</taxon>
        <taxon>Fungi</taxon>
        <taxon>Dikarya</taxon>
        <taxon>Ascomycota</taxon>
        <taxon>Pezizomycotina</taxon>
        <taxon>Orbiliomycetes</taxon>
        <taxon>Orbiliales</taxon>
        <taxon>Orbiliaceae</taxon>
        <taxon>Arthrobotrys</taxon>
    </lineage>
</organism>
<dbReference type="RefSeq" id="XP_067493346.1">
    <property type="nucleotide sequence ID" value="XM_067630732.1"/>
</dbReference>
<feature type="compositionally biased region" description="Polar residues" evidence="1">
    <location>
        <begin position="61"/>
        <end position="78"/>
    </location>
</feature>
<dbReference type="GeneID" id="93584322"/>
<proteinExistence type="predicted"/>
<comment type="caution">
    <text evidence="2">The sequence shown here is derived from an EMBL/GenBank/DDBJ whole genome shotgun (WGS) entry which is preliminary data.</text>
</comment>
<evidence type="ECO:0000256" key="1">
    <source>
        <dbReference type="SAM" id="MobiDB-lite"/>
    </source>
</evidence>
<dbReference type="VEuPathDB" id="FungiDB:DFL_002011"/>
<evidence type="ECO:0000313" key="3">
    <source>
        <dbReference type="Proteomes" id="UP000283090"/>
    </source>
</evidence>
<name>A0A437A9H5_ARTFL</name>
<sequence>MVVILEFPGTICPSDFDYLRKYLNSKLKNFTNRKLQSFSTKKSVFTIQLLSTEPIPTFKMQNQEQSVSVPAPTYNSAPSMEMTPQPRTQQDSQREAEPQVKLGLRGGRDRGCIAGCLAALCICCACDACIDCVDDCCCC</sequence>
<gene>
    <name evidence="2" type="ORF">DFL_002011</name>
</gene>
<dbReference type="OrthoDB" id="5413669at2759"/>
<feature type="region of interest" description="Disordered" evidence="1">
    <location>
        <begin position="61"/>
        <end position="100"/>
    </location>
</feature>
<dbReference type="Proteomes" id="UP000283090">
    <property type="component" value="Unassembled WGS sequence"/>
</dbReference>